<accession>A0A9X1YGX9</accession>
<dbReference type="AlphaFoldDB" id="A0A9X1YGX9"/>
<dbReference type="RefSeq" id="WP_275682316.1">
    <property type="nucleotide sequence ID" value="NZ_JAJLJH010000002.1"/>
</dbReference>
<dbReference type="InterPro" id="IPR000835">
    <property type="entry name" value="HTH_MarR-typ"/>
</dbReference>
<dbReference type="Proteomes" id="UP001139353">
    <property type="component" value="Unassembled WGS sequence"/>
</dbReference>
<gene>
    <name evidence="2" type="ORF">LPC04_11280</name>
</gene>
<protein>
    <submittedName>
        <fullName evidence="2">MarR family winged helix-turn-helix transcriptional regulator</fullName>
    </submittedName>
</protein>
<dbReference type="PANTHER" id="PTHR33164:SF43">
    <property type="entry name" value="HTH-TYPE TRANSCRIPTIONAL REPRESSOR YETL"/>
    <property type="match status" value="1"/>
</dbReference>
<dbReference type="PROSITE" id="PS50995">
    <property type="entry name" value="HTH_MARR_2"/>
    <property type="match status" value="1"/>
</dbReference>
<dbReference type="GO" id="GO:0006950">
    <property type="term" value="P:response to stress"/>
    <property type="evidence" value="ECO:0007669"/>
    <property type="project" value="TreeGrafter"/>
</dbReference>
<feature type="domain" description="HTH marR-type" evidence="1">
    <location>
        <begin position="22"/>
        <end position="154"/>
    </location>
</feature>
<dbReference type="SMART" id="SM00347">
    <property type="entry name" value="HTH_MARR"/>
    <property type="match status" value="1"/>
</dbReference>
<dbReference type="GO" id="GO:0003700">
    <property type="term" value="F:DNA-binding transcription factor activity"/>
    <property type="evidence" value="ECO:0007669"/>
    <property type="project" value="InterPro"/>
</dbReference>
<dbReference type="Pfam" id="PF12802">
    <property type="entry name" value="MarR_2"/>
    <property type="match status" value="1"/>
</dbReference>
<dbReference type="InterPro" id="IPR039422">
    <property type="entry name" value="MarR/SlyA-like"/>
</dbReference>
<evidence type="ECO:0000259" key="1">
    <source>
        <dbReference type="PROSITE" id="PS50995"/>
    </source>
</evidence>
<evidence type="ECO:0000313" key="2">
    <source>
        <dbReference type="EMBL" id="MCK9686289.1"/>
    </source>
</evidence>
<dbReference type="InterPro" id="IPR036388">
    <property type="entry name" value="WH-like_DNA-bd_sf"/>
</dbReference>
<sequence length="170" mass="17738">MVNRLKPVPDTGALPADAEDAAISVLRQFRQVFNAVKSHFQQVEKTVGMGGAQVWALSLVRDHPGIGVGALAKAMSIHQSTASNLVRTLIDREMVVGVKQGADRRAVQLNLLPAGAKVLKNAPGPFAGLLPDALKSLPPATLARLNADLAQLIVAIAADESGASIPLSDI</sequence>
<keyword evidence="3" id="KW-1185">Reference proteome</keyword>
<organism evidence="2 3">
    <name type="scientific">Scleromatobacter humisilvae</name>
    <dbReference type="NCBI Taxonomy" id="2897159"/>
    <lineage>
        <taxon>Bacteria</taxon>
        <taxon>Pseudomonadati</taxon>
        <taxon>Pseudomonadota</taxon>
        <taxon>Betaproteobacteria</taxon>
        <taxon>Burkholderiales</taxon>
        <taxon>Sphaerotilaceae</taxon>
        <taxon>Scleromatobacter</taxon>
    </lineage>
</organism>
<dbReference type="InterPro" id="IPR036390">
    <property type="entry name" value="WH_DNA-bd_sf"/>
</dbReference>
<evidence type="ECO:0000313" key="3">
    <source>
        <dbReference type="Proteomes" id="UP001139353"/>
    </source>
</evidence>
<comment type="caution">
    <text evidence="2">The sequence shown here is derived from an EMBL/GenBank/DDBJ whole genome shotgun (WGS) entry which is preliminary data.</text>
</comment>
<dbReference type="EMBL" id="JAJLJH010000002">
    <property type="protein sequence ID" value="MCK9686289.1"/>
    <property type="molecule type" value="Genomic_DNA"/>
</dbReference>
<name>A0A9X1YGX9_9BURK</name>
<dbReference type="Gene3D" id="1.10.10.10">
    <property type="entry name" value="Winged helix-like DNA-binding domain superfamily/Winged helix DNA-binding domain"/>
    <property type="match status" value="1"/>
</dbReference>
<dbReference type="PANTHER" id="PTHR33164">
    <property type="entry name" value="TRANSCRIPTIONAL REGULATOR, MARR FAMILY"/>
    <property type="match status" value="1"/>
</dbReference>
<reference evidence="2" key="1">
    <citation type="submission" date="2021-11" db="EMBL/GenBank/DDBJ databases">
        <title>BS-T2-15 a new species belonging to the Comamonadaceae family isolated from the soil of a French oak forest.</title>
        <authorList>
            <person name="Mieszkin S."/>
            <person name="Alain K."/>
        </authorList>
    </citation>
    <scope>NUCLEOTIDE SEQUENCE</scope>
    <source>
        <strain evidence="2">BS-T2-15</strain>
    </source>
</reference>
<proteinExistence type="predicted"/>
<dbReference type="SUPFAM" id="SSF46785">
    <property type="entry name" value="Winged helix' DNA-binding domain"/>
    <property type="match status" value="1"/>
</dbReference>